<feature type="compositionally biased region" description="Low complexity" evidence="1">
    <location>
        <begin position="1952"/>
        <end position="1966"/>
    </location>
</feature>
<dbReference type="OrthoDB" id="5352492at2759"/>
<dbReference type="PANTHER" id="PTHR24216:SF8">
    <property type="entry name" value="PAXILLIN, ISOFORM F"/>
    <property type="match status" value="1"/>
</dbReference>
<evidence type="ECO:0000313" key="3">
    <source>
        <dbReference type="EMBL" id="KAF3291497.1"/>
    </source>
</evidence>
<protein>
    <recommendedName>
        <fullName evidence="2">DUF6603 domain-containing protein</fullName>
    </recommendedName>
</protein>
<dbReference type="EMBL" id="JAABOJ010000001">
    <property type="protein sequence ID" value="KAF3291497.1"/>
    <property type="molecule type" value="Genomic_DNA"/>
</dbReference>
<feature type="compositionally biased region" description="Low complexity" evidence="1">
    <location>
        <begin position="1760"/>
        <end position="1771"/>
    </location>
</feature>
<feature type="region of interest" description="Disordered" evidence="1">
    <location>
        <begin position="1874"/>
        <end position="1975"/>
    </location>
</feature>
<gene>
    <name evidence="3" type="ORF">TWF970_000710</name>
</gene>
<feature type="compositionally biased region" description="Polar residues" evidence="1">
    <location>
        <begin position="1244"/>
        <end position="1263"/>
    </location>
</feature>
<feature type="compositionally biased region" description="Polar residues" evidence="1">
    <location>
        <begin position="2713"/>
        <end position="2728"/>
    </location>
</feature>
<feature type="compositionally biased region" description="Polar residues" evidence="1">
    <location>
        <begin position="1599"/>
        <end position="1613"/>
    </location>
</feature>
<dbReference type="InterPro" id="IPR036866">
    <property type="entry name" value="RibonucZ/Hydroxyglut_hydro"/>
</dbReference>
<feature type="region of interest" description="Disordered" evidence="1">
    <location>
        <begin position="1543"/>
        <end position="1620"/>
    </location>
</feature>
<feature type="compositionally biased region" description="Polar residues" evidence="1">
    <location>
        <begin position="2452"/>
        <end position="2464"/>
    </location>
</feature>
<feature type="region of interest" description="Disordered" evidence="1">
    <location>
        <begin position="2657"/>
        <end position="2738"/>
    </location>
</feature>
<evidence type="ECO:0000256" key="1">
    <source>
        <dbReference type="SAM" id="MobiDB-lite"/>
    </source>
</evidence>
<dbReference type="PANTHER" id="PTHR24216">
    <property type="entry name" value="PAXILLIN-RELATED"/>
    <property type="match status" value="1"/>
</dbReference>
<proteinExistence type="predicted"/>
<evidence type="ECO:0000259" key="2">
    <source>
        <dbReference type="Pfam" id="PF20248"/>
    </source>
</evidence>
<accession>A0A7C8VYF2</accession>
<dbReference type="Pfam" id="PF20248">
    <property type="entry name" value="DUF6603"/>
    <property type="match status" value="1"/>
</dbReference>
<reference evidence="3 4" key="1">
    <citation type="submission" date="2020-01" db="EMBL/GenBank/DDBJ databases">
        <authorList>
            <person name="Palmer J.M."/>
        </authorList>
    </citation>
    <scope>NUCLEOTIDE SEQUENCE [LARGE SCALE GENOMIC DNA]</scope>
    <source>
        <strain evidence="3 4">TWF970</strain>
    </source>
</reference>
<feature type="compositionally biased region" description="Low complexity" evidence="1">
    <location>
        <begin position="2677"/>
        <end position="2686"/>
    </location>
</feature>
<dbReference type="SUPFAM" id="SSF56281">
    <property type="entry name" value="Metallo-hydrolase/oxidoreductase"/>
    <property type="match status" value="1"/>
</dbReference>
<sequence length="2828" mass="302010">MDHYQYGVDSYHINVGAGDCAIHLLTRFTYQGGNETIAGIESAVLVDFGWEQGHQWGSGYEGLKQTLGVIRRKYNLNSESDIKFDAVVITHWDGDHFHGLWPFIHHDMTQLWDAVDTLKNDTSKAADNAAPFLYASQDEVLAAAIRQRVLAVCGNFQTMNVVELGTEIYTDIARPLTLTTPQLTTVQKTALQSRFRAVMNVLLDPTGTFLTPTALLAAEAVNLTSNEFVLKYGLDWAVGVGLHPEPKFQDWMQNTYRCRHFKFDPTNSEPLTVLVAPTLPPKAFMETPTGYCYLLWQDPQSNSDTNPWVKLTDGSDTPGFQEDLVFYLQLSRLYRDEPSLRYVTAPQLRFIFGQSQLLGMNLFNPKNPTAPMALSPNFTVLSLMKANSPVPDNTAPGLYIVGANCAMMPSFSQNENPHNDKNDTSIAMIVSWLCNNGQNTSISHYFAGDLNVDNEEELIGWLVPEVASSTIRTTIANPSQRQTYIKTMKLSHHGSLTSTPAFFVAAANPMNLIVSAGSRNGHPRWELMLLLEKVLGPNSRFYATRYPYYLTRLNTAPVPQYQDEGIHYNYLMSYITGNPSALQEMYQEELEWWGCAVWTDFRKLFRHLVKYYQQHTGTKFDPGNPWPALVQHLENWIIARFEGTWKNRSPQSPGTMISGEAPDEDSGSMFNYILVSSRNPETNVNDGLVKIATQNGTVEAAFPCPQNAPANSPAPQLGIYDLALVQEDFGLVGGDASSMIPSSNTSGAAATGTAQLHGRKNFGTSYYSLSLYSPGSSRRLPWVPALANAEGYSRPIDFDPCENDFLLQDVASSFKTPSSVDPEISDFSPIALDPEIYPGTSSGDYYVYCNSLKPHTTTGIDDTIQVLASSSPLNEFITTLHKGVLGLASAPKVGSAVPVVTNDEMLSWFQLVFGTSQISVSGDSKNNITGFEISVPRVPGSTDMKNYTYTNIANIFGTPSDASEAINPCGLLIQENVLVLGLDLSGATTPAEYTTNLYQVMTAFGQGQALSNPIIATAATALVLDIDASDGSRNGLWFAPEDSYRIVVRTQYTCPSAASTSLVGWFGDEPDLLTINNLTVVTKEGWRMKDVDTSFPSDARIAYNSELRISIAVTMTIPPTSTQGTPANNSGGMIGANAEGNNGGTTDNNTGSNSSSNTGANINTTTKKEIALVGILQLQASNAMFQLQIDNTITLPDIIAWGAAFLKIDFGVADLFQTANGTQTLDSSTPKLRRVTVITQLAQPAAPTTNSPKSGLPSAQKTVSPAPATGNAICEVSMDFEILAKRGSPDKSQPVLLWVTYTWSPTSGETLLAKLWNKLTGYFEVPYNAYLPDYEDGFILMPISTGCVQPSYFDILSLIPGDKAASNGVDHVPENVPTQVTQASLKITNKNISFCGTIIANTPKPSGTPQIFLNALSLDASYSWSDPTATTAYLDIRTGLIPRIGSASMMPAFLIGSLGYSGGLWSLQASVSNLNVGNLYQMFDSDCRDSVMDILESVTIKSLAVSYTYGSNGDASNFSCIGILLLGSLELDLIFTYTSAVEPSSNVGSSAEGTQSGDNAQGTGNPSGPGNTKMMDGAQGGNTAQPQTKGTTPTKGTTQEQKSWSFSAKLSSANPPPSKPVTVQDIINSVLGSDVDLPYFLGDISITKPTAGDGVIGLSVGKISNTTQTQPAPSKGLNPVQNQQPGICFVTYALMDGLSFTFTQYKSIVTAGGAPASTKRLIKASVSALPQISVPLLGDLTQPFDEMYFLWVQDSPPPAAKSSNSNSNANPGPKPQSPAPSEGDTDPTNQSPGASNASVSAQPGITKHEFEQINAYYAMTNTNDQLTGEYALTPLNFKPKTDISLIKDTDIVIEAGWHFVLVTKDSKGEPTVIIDYAFGGNPPPPPSSEAKSDAAPGTETPNKPSADSDEDEPAIASPDSKTGTGALVKPAIGGTNNGASKNVSESASSPVTPDTPTAPSSEPTSSGARLEPLKKKQGPLSINNIGFEYKNNTIYLLFDATFNLGPIGFTLVGMKIGITLKKGAGLADIDKGDFHLSLEGLEVAFDKAPITATGAFIHGTMNGIDYYSGGIIIGFEPWLFQAAGFYGQTKSSSVKNVFLFMQLNGPIVTVGFASISGLTGGFGYNMDLRWPTVAEVPQFPFLIGDSSTPPSDPMTELNSLINVTSSDAWVTPKADCMWFAVGLSANAFKVLSVDAVVVVQFAPAVRLGIYGVATCDIPSTAAKKKLAHVELGISATVDPETGTLKIDTQLSPTSYILDPSCHLTGGFSLYSWWQPKGGPVNPYAGDWVLTIGGYNPAFQVPSHYPQAARLAISWSLGSTLSITGDSYFAITPKCCMAGGGLHAALSVGPLSAWFDTSVDFLINYEPFHFTGDGSLSVGVAFTLDLWLVTIHINIELSATLYIEGPPIRGHVTVDFWVHNFSIAFGEDDDDSQKPVSLQDFYNSVLMSGIGPQASSTPSNQQSEQAGAPDQAHLFTCSSGLIPPTADTTPTSGAQWEVKAGNLQISVNCRFAVNHITINGQIGDSLLAGNSVMYAKPMQMTGPDLSSTLYVQIFGPGQTVTTTDPTKAPPAEGNTNPWAFVAQSKSLPSGLWGQYDASDDPSAGGNGNTMLAAGGGTCQLCAEVVLTPPPAQPSDDLLAQFNSAKMSMQTIYFHASAKSKGKVTTPPPNSKAPPTTTPPTTSAVTVKSAAQPMDLAQSTDSGQSTGQSTGVTPPANNSQSTDTEPTTTGADAPPPEFPALALSNPNFDPVASVSGAAQWSAVSESWGTLNSNTSDIVTYWASQMLWGKIDTTYANNALTPAIPELLLAQFDDLYMEAPQLGPEATAASS</sequence>
<dbReference type="InterPro" id="IPR046538">
    <property type="entry name" value="DUF6603"/>
</dbReference>
<feature type="compositionally biased region" description="Low complexity" evidence="1">
    <location>
        <begin position="1585"/>
        <end position="1598"/>
    </location>
</feature>
<feature type="compositionally biased region" description="Polar residues" evidence="1">
    <location>
        <begin position="1786"/>
        <end position="1803"/>
    </location>
</feature>
<feature type="domain" description="DUF6603" evidence="2">
    <location>
        <begin position="1973"/>
        <end position="2463"/>
    </location>
</feature>
<name>A0A7C8VYF2_ORBOL</name>
<feature type="region of interest" description="Disordered" evidence="1">
    <location>
        <begin position="1133"/>
        <end position="1160"/>
    </location>
</feature>
<feature type="compositionally biased region" description="Low complexity" evidence="1">
    <location>
        <begin position="2696"/>
        <end position="2709"/>
    </location>
</feature>
<dbReference type="Gene3D" id="3.60.15.10">
    <property type="entry name" value="Ribonuclease Z/Hydroxyacylglutathione hydrolase-like"/>
    <property type="match status" value="2"/>
</dbReference>
<feature type="region of interest" description="Disordered" evidence="1">
    <location>
        <begin position="1244"/>
        <end position="1266"/>
    </location>
</feature>
<comment type="caution">
    <text evidence="3">The sequence shown here is derived from an EMBL/GenBank/DDBJ whole genome shotgun (WGS) entry which is preliminary data.</text>
</comment>
<feature type="region of interest" description="Disordered" evidence="1">
    <location>
        <begin position="2450"/>
        <end position="2469"/>
    </location>
</feature>
<dbReference type="Proteomes" id="UP000474640">
    <property type="component" value="Unassembled WGS sequence"/>
</dbReference>
<organism evidence="3 4">
    <name type="scientific">Orbilia oligospora</name>
    <name type="common">Nematode-trapping fungus</name>
    <name type="synonym">Arthrobotrys oligospora</name>
    <dbReference type="NCBI Taxonomy" id="2813651"/>
    <lineage>
        <taxon>Eukaryota</taxon>
        <taxon>Fungi</taxon>
        <taxon>Dikarya</taxon>
        <taxon>Ascomycota</taxon>
        <taxon>Pezizomycotina</taxon>
        <taxon>Orbiliomycetes</taxon>
        <taxon>Orbiliales</taxon>
        <taxon>Orbiliaceae</taxon>
        <taxon>Orbilia</taxon>
    </lineage>
</organism>
<feature type="region of interest" description="Disordered" evidence="1">
    <location>
        <begin position="1757"/>
        <end position="1803"/>
    </location>
</feature>
<feature type="compositionally biased region" description="Polar residues" evidence="1">
    <location>
        <begin position="1937"/>
        <end position="1951"/>
    </location>
</feature>
<feature type="compositionally biased region" description="Pro residues" evidence="1">
    <location>
        <begin position="2664"/>
        <end position="2676"/>
    </location>
</feature>
<feature type="compositionally biased region" description="Polar residues" evidence="1">
    <location>
        <begin position="1543"/>
        <end position="1570"/>
    </location>
</feature>
<feature type="compositionally biased region" description="Low complexity" evidence="1">
    <location>
        <begin position="1135"/>
        <end position="1160"/>
    </location>
</feature>
<evidence type="ECO:0000313" key="4">
    <source>
        <dbReference type="Proteomes" id="UP000474640"/>
    </source>
</evidence>